<comment type="subcellular location">
    <subcellularLocation>
        <location evidence="3">Nucleus lamina</location>
    </subcellularLocation>
</comment>
<feature type="region of interest" description="Disordered" evidence="6">
    <location>
        <begin position="14"/>
        <end position="41"/>
    </location>
</feature>
<feature type="compositionally biased region" description="Basic and acidic residues" evidence="6">
    <location>
        <begin position="991"/>
        <end position="1012"/>
    </location>
</feature>
<feature type="compositionally biased region" description="Polar residues" evidence="6">
    <location>
        <begin position="918"/>
        <end position="927"/>
    </location>
</feature>
<feature type="region of interest" description="Disordered" evidence="6">
    <location>
        <begin position="1162"/>
        <end position="1220"/>
    </location>
</feature>
<keyword evidence="1 5" id="KW-0175">Coiled coil</keyword>
<protein>
    <submittedName>
        <fullName evidence="7">Putative nuclear matrix constituent protein 1-like protein isoform X2</fullName>
        <ecNumber evidence="7">2.6.1.42</ecNumber>
    </submittedName>
</protein>
<feature type="compositionally biased region" description="Acidic residues" evidence="6">
    <location>
        <begin position="1191"/>
        <end position="1200"/>
    </location>
</feature>
<accession>A0A5B7BF65</accession>
<feature type="coiled-coil region" evidence="5">
    <location>
        <begin position="639"/>
        <end position="718"/>
    </location>
</feature>
<keyword evidence="7" id="KW-0808">Transferase</keyword>
<dbReference type="GO" id="GO:0005652">
    <property type="term" value="C:nuclear lamina"/>
    <property type="evidence" value="ECO:0007669"/>
    <property type="project" value="UniProtKB-SubCell"/>
</dbReference>
<feature type="coiled-coil region" evidence="5">
    <location>
        <begin position="73"/>
        <end position="135"/>
    </location>
</feature>
<dbReference type="InterPro" id="IPR040418">
    <property type="entry name" value="CRWN"/>
</dbReference>
<feature type="region of interest" description="Disordered" evidence="6">
    <location>
        <begin position="977"/>
        <end position="1119"/>
    </location>
</feature>
<evidence type="ECO:0000256" key="1">
    <source>
        <dbReference type="ARBA" id="ARBA00023054"/>
    </source>
</evidence>
<comment type="similarity">
    <text evidence="4">Belongs to the CRWN family.</text>
</comment>
<reference evidence="7" key="1">
    <citation type="submission" date="2019-08" db="EMBL/GenBank/DDBJ databases">
        <title>Reference gene set and small RNA set construction with multiple tissues from Davidia involucrata Baill.</title>
        <authorList>
            <person name="Yang H."/>
            <person name="Zhou C."/>
            <person name="Li G."/>
            <person name="Wang J."/>
            <person name="Gao P."/>
            <person name="Wang M."/>
            <person name="Wang R."/>
            <person name="Zhao Y."/>
        </authorList>
    </citation>
    <scope>NUCLEOTIDE SEQUENCE</scope>
    <source>
        <tissue evidence="7">Mixed with DoveR01_LX</tissue>
    </source>
</reference>
<dbReference type="EMBL" id="GHES01035344">
    <property type="protein sequence ID" value="MPA65903.1"/>
    <property type="molecule type" value="Transcribed_RNA"/>
</dbReference>
<feature type="region of interest" description="Disordered" evidence="6">
    <location>
        <begin position="909"/>
        <end position="963"/>
    </location>
</feature>
<proteinExistence type="inferred from homology"/>
<evidence type="ECO:0000256" key="3">
    <source>
        <dbReference type="ARBA" id="ARBA00024186"/>
    </source>
</evidence>
<feature type="compositionally biased region" description="Basic and acidic residues" evidence="6">
    <location>
        <begin position="1088"/>
        <end position="1101"/>
    </location>
</feature>
<evidence type="ECO:0000256" key="5">
    <source>
        <dbReference type="SAM" id="Coils"/>
    </source>
</evidence>
<name>A0A5B7BF65_DAVIN</name>
<evidence type="ECO:0000256" key="6">
    <source>
        <dbReference type="SAM" id="MobiDB-lite"/>
    </source>
</evidence>
<feature type="coiled-coil region" evidence="5">
    <location>
        <begin position="395"/>
        <end position="586"/>
    </location>
</feature>
<keyword evidence="2" id="KW-0539">Nucleus</keyword>
<keyword evidence="7" id="KW-0032">Aminotransferase</keyword>
<dbReference type="EC" id="2.6.1.42" evidence="7"/>
<feature type="compositionally biased region" description="Basic residues" evidence="6">
    <location>
        <begin position="944"/>
        <end position="961"/>
    </location>
</feature>
<evidence type="ECO:0000256" key="4">
    <source>
        <dbReference type="ARBA" id="ARBA00024208"/>
    </source>
</evidence>
<sequence length="1220" mass="139127">MFTPQRKVWSGWSLTSKGEPVQKNGSVSVSNPNSNLRNGETAVKGKSVAFLESTPPPAMGSLGGNDGTMVAGLDDAALGREALLEKVSKLENELFEYQYNMGLLLIEKKEWTPKYEELRESLTEAKDALKREQAAHLIAISEVDKREENLRKALGVEKQCVLDLEKALHEMRSEYAEIKFTSDSKLAEANALVISIEEKSLEVEAKLHAADAKLAEVSRKSSEIERKSQEVGARENALRRERSSFNADREAQESTISKQREDLREWDRKLQEGEERLAEARRLLNQREERANENDKILKQKQNDLAEAQKKIDMANSTLNQKEDDISSRLANLTVKEKEIDAARKGLETKEKELLALEEKLNARESVEIQKLLDEHKSILDVKKHEFELEIDQKRKALDEELKSKVVEVEKKEVEIDHMEEKVAKREQALEKKVEKLKEKEKDFESKSKALKEREKSIRVDEKHLEKERKQMLADKENLLNLKVELEKVRADIEEQQLKINEERERLKVTEEERSEHVCLQSELKQEIDECRLQRELLLKEGEELKLEREKFEKEWEELDEKRAAIKKELEDITEQKEKIEKLKCSEEERLNNEKLETQKYVQRELEALKLAKDSFAASMDHEKSLMAEKTQSEKSQMLNDFELRKSELETEMQNRQEEMENRLREREKLFEEEREREMNNIIYLRDVARREMEEMKLERARMEKERQEIAVNQKHLEGQQLEMRKDIDELVGLSRKLKDQREQFMKERERFIAFVEKHKSCKTCGEITCEFVASDLQSLSEMDHAEALPLPRLADDYLKEAIQGNLVASEGQNTDISPVAVNSRSPTPGGTMSWLQKCTSKIFNLSPVKKIELGAAQNLTEASLSGKHVDIEETPKRLLSTDVEPELSVEIATDSFDVQRIQSDNSIREVGAGQDPSVDSQSNINSKAGEIPEDSQHSDLKGGRRNPGKRSRPRIKRTRSVKAVVADTKAIIGDAFEQNESEQINGTAEDSAHMNEESRGESSLVDKEKSRNGRKRDRARTSQMTVSDQDGDYSEGHSDSVTAGGRRKTRRKVAPAVQIPGEKRYNLRRPKTAPTVAVNGSLSGPSKGKEKKVVSRREEIPDSTAPAHSAGDANENGGSTQVEQVMALKSTVDVHEFRFETATYTQDGNADISSKLVEDMILSEEVNGTPERGGEYGNDEYQNESHGEEGDGDGDDGEESSEHPGEVSIGKKLWTFLTT</sequence>
<dbReference type="PANTHER" id="PTHR31908:SF11">
    <property type="entry name" value="PROTEIN CROWDED NUCLEI 1"/>
    <property type="match status" value="1"/>
</dbReference>
<dbReference type="GO" id="GO:0004084">
    <property type="term" value="F:branched-chain-amino-acid transaminase activity"/>
    <property type="evidence" value="ECO:0007669"/>
    <property type="project" value="UniProtKB-EC"/>
</dbReference>
<feature type="region of interest" description="Disordered" evidence="6">
    <location>
        <begin position="221"/>
        <end position="261"/>
    </location>
</feature>
<organism evidence="7">
    <name type="scientific">Davidia involucrata</name>
    <name type="common">Dove tree</name>
    <dbReference type="NCBI Taxonomy" id="16924"/>
    <lineage>
        <taxon>Eukaryota</taxon>
        <taxon>Viridiplantae</taxon>
        <taxon>Streptophyta</taxon>
        <taxon>Embryophyta</taxon>
        <taxon>Tracheophyta</taxon>
        <taxon>Spermatophyta</taxon>
        <taxon>Magnoliopsida</taxon>
        <taxon>eudicotyledons</taxon>
        <taxon>Gunneridae</taxon>
        <taxon>Pentapetalae</taxon>
        <taxon>asterids</taxon>
        <taxon>Cornales</taxon>
        <taxon>Nyssaceae</taxon>
        <taxon>Davidia</taxon>
    </lineage>
</organism>
<evidence type="ECO:0000313" key="7">
    <source>
        <dbReference type="EMBL" id="MPA65903.1"/>
    </source>
</evidence>
<dbReference type="GO" id="GO:0006997">
    <property type="term" value="P:nucleus organization"/>
    <property type="evidence" value="ECO:0007669"/>
    <property type="project" value="InterPro"/>
</dbReference>
<evidence type="ECO:0000256" key="2">
    <source>
        <dbReference type="ARBA" id="ARBA00023242"/>
    </source>
</evidence>
<dbReference type="AlphaFoldDB" id="A0A5B7BF65"/>
<gene>
    <name evidence="7" type="ORF">Din_035344</name>
</gene>
<feature type="compositionally biased region" description="Low complexity" evidence="6">
    <location>
        <begin position="24"/>
        <end position="35"/>
    </location>
</feature>
<dbReference type="PANTHER" id="PTHR31908">
    <property type="entry name" value="PROTEIN CROWDED NUCLEI 4"/>
    <property type="match status" value="1"/>
</dbReference>